<dbReference type="PANTHER" id="PTHR30408:SF12">
    <property type="entry name" value="TYPE I RESTRICTION ENZYME MJAVIII SPECIFICITY SUBUNIT"/>
    <property type="match status" value="1"/>
</dbReference>
<name>A0ABX4C2T2_9FLAO</name>
<protein>
    <recommendedName>
        <fullName evidence="5">Type I restriction modification DNA specificity domain-containing protein</fullName>
    </recommendedName>
</protein>
<keyword evidence="4" id="KW-0175">Coiled coil</keyword>
<dbReference type="SUPFAM" id="SSF116734">
    <property type="entry name" value="DNA methylase specificity domain"/>
    <property type="match status" value="2"/>
</dbReference>
<evidence type="ECO:0000256" key="3">
    <source>
        <dbReference type="ARBA" id="ARBA00023125"/>
    </source>
</evidence>
<reference evidence="6 7" key="1">
    <citation type="submission" date="2016-11" db="EMBL/GenBank/DDBJ databases">
        <title>Whole genomes of Flavobacteriaceae.</title>
        <authorList>
            <person name="Stine C."/>
            <person name="Li C."/>
            <person name="Tadesse D."/>
        </authorList>
    </citation>
    <scope>NUCLEOTIDE SEQUENCE [LARGE SCALE GENOMIC DNA]</scope>
    <source>
        <strain evidence="6 7">ATCC 51468</strain>
    </source>
</reference>
<dbReference type="Pfam" id="PF01420">
    <property type="entry name" value="Methylase_S"/>
    <property type="match status" value="2"/>
</dbReference>
<gene>
    <name evidence="6" type="ORF">B0A73_14305</name>
</gene>
<organism evidence="6 7">
    <name type="scientific">Flavobacterium hibernum</name>
    <dbReference type="NCBI Taxonomy" id="37752"/>
    <lineage>
        <taxon>Bacteria</taxon>
        <taxon>Pseudomonadati</taxon>
        <taxon>Bacteroidota</taxon>
        <taxon>Flavobacteriia</taxon>
        <taxon>Flavobacteriales</taxon>
        <taxon>Flavobacteriaceae</taxon>
        <taxon>Flavobacterium</taxon>
    </lineage>
</organism>
<sequence length="451" mass="52051">MMSNSNLYLHFIDFVKLSEWSVQGLLHSNFNYTNKFELAKIGDFLLKSRDTISIEDNIDYKRITVKINNNGVILRDIEKGVNIGTKKQFKVKKGQFILSKIDARNGAFGIIPDNLDGAIVTNDFPIFNIDSSRINPHFLLLITTTQAFINFAQSCSSGTTNRQRINVEIFLNQFIPLPSTIEQQKIVNNYQDKIKLAEDLEKQAEDLDQEIEKYFLEQLDLNQLNERLETKGLLLIDFKDVERWDYFSGDYGVNIQLKKSKYPLIKIGEKYSFEKRSFNKKAYQYESFKYIEIGAIDAIKGITEIKDVKVSKAPSRATQFVKTGDLIIGTTRPYLKKFAIVTKENNDNVCSSGFSVISKSDDYYLPFLLQFLRCSYGVEQLRNRMTGGLYPAITESELKEIKIPFPNFTEQKIIMELVNQKETEILNNKNIIQSLINQATEEFEQAIFYQI</sequence>
<dbReference type="InterPro" id="IPR052021">
    <property type="entry name" value="Type-I_RS_S_subunit"/>
</dbReference>
<evidence type="ECO:0000256" key="2">
    <source>
        <dbReference type="ARBA" id="ARBA00022747"/>
    </source>
</evidence>
<dbReference type="Proteomes" id="UP000198302">
    <property type="component" value="Unassembled WGS sequence"/>
</dbReference>
<proteinExistence type="inferred from homology"/>
<comment type="similarity">
    <text evidence="1">Belongs to the type-I restriction system S methylase family.</text>
</comment>
<evidence type="ECO:0000313" key="6">
    <source>
        <dbReference type="EMBL" id="OXA86310.1"/>
    </source>
</evidence>
<dbReference type="PANTHER" id="PTHR30408">
    <property type="entry name" value="TYPE-1 RESTRICTION ENZYME ECOKI SPECIFICITY PROTEIN"/>
    <property type="match status" value="1"/>
</dbReference>
<dbReference type="EMBL" id="MUGX01000017">
    <property type="protein sequence ID" value="OXA86310.1"/>
    <property type="molecule type" value="Genomic_DNA"/>
</dbReference>
<evidence type="ECO:0000256" key="4">
    <source>
        <dbReference type="SAM" id="Coils"/>
    </source>
</evidence>
<dbReference type="Gene3D" id="3.90.220.20">
    <property type="entry name" value="DNA methylase specificity domains"/>
    <property type="match status" value="2"/>
</dbReference>
<evidence type="ECO:0000259" key="5">
    <source>
        <dbReference type="Pfam" id="PF01420"/>
    </source>
</evidence>
<keyword evidence="7" id="KW-1185">Reference proteome</keyword>
<feature type="domain" description="Type I restriction modification DNA specificity" evidence="5">
    <location>
        <begin position="37"/>
        <end position="203"/>
    </location>
</feature>
<dbReference type="InterPro" id="IPR044946">
    <property type="entry name" value="Restrct_endonuc_typeI_TRD_sf"/>
</dbReference>
<dbReference type="CDD" id="cd16961">
    <property type="entry name" value="RMtype1_S_TRD-CR_like"/>
    <property type="match status" value="1"/>
</dbReference>
<evidence type="ECO:0000256" key="1">
    <source>
        <dbReference type="ARBA" id="ARBA00010923"/>
    </source>
</evidence>
<keyword evidence="2" id="KW-0680">Restriction system</keyword>
<accession>A0ABX4C2T2</accession>
<feature type="domain" description="Type I restriction modification DNA specificity" evidence="5">
    <location>
        <begin position="275"/>
        <end position="433"/>
    </location>
</feature>
<dbReference type="InterPro" id="IPR000055">
    <property type="entry name" value="Restrct_endonuc_typeI_TRD"/>
</dbReference>
<feature type="coiled-coil region" evidence="4">
    <location>
        <begin position="187"/>
        <end position="217"/>
    </location>
</feature>
<keyword evidence="3" id="KW-0238">DNA-binding</keyword>
<evidence type="ECO:0000313" key="7">
    <source>
        <dbReference type="Proteomes" id="UP000198302"/>
    </source>
</evidence>
<comment type="caution">
    <text evidence="6">The sequence shown here is derived from an EMBL/GenBank/DDBJ whole genome shotgun (WGS) entry which is preliminary data.</text>
</comment>